<evidence type="ECO:0000256" key="1">
    <source>
        <dbReference type="SAM" id="MobiDB-lite"/>
    </source>
</evidence>
<reference evidence="2 3" key="1">
    <citation type="submission" date="2019-05" db="EMBL/GenBank/DDBJ databases">
        <title>Mikania micrantha, genome provides insights into the molecular mechanism of rapid growth.</title>
        <authorList>
            <person name="Liu B."/>
        </authorList>
    </citation>
    <scope>NUCLEOTIDE SEQUENCE [LARGE SCALE GENOMIC DNA]</scope>
    <source>
        <strain evidence="2">NLD-2019</strain>
        <tissue evidence="2">Leaf</tissue>
    </source>
</reference>
<organism evidence="2 3">
    <name type="scientific">Mikania micrantha</name>
    <name type="common">bitter vine</name>
    <dbReference type="NCBI Taxonomy" id="192012"/>
    <lineage>
        <taxon>Eukaryota</taxon>
        <taxon>Viridiplantae</taxon>
        <taxon>Streptophyta</taxon>
        <taxon>Embryophyta</taxon>
        <taxon>Tracheophyta</taxon>
        <taxon>Spermatophyta</taxon>
        <taxon>Magnoliopsida</taxon>
        <taxon>eudicotyledons</taxon>
        <taxon>Gunneridae</taxon>
        <taxon>Pentapetalae</taxon>
        <taxon>asterids</taxon>
        <taxon>campanulids</taxon>
        <taxon>Asterales</taxon>
        <taxon>Asteraceae</taxon>
        <taxon>Asteroideae</taxon>
        <taxon>Heliantheae alliance</taxon>
        <taxon>Eupatorieae</taxon>
        <taxon>Mikania</taxon>
    </lineage>
</organism>
<gene>
    <name evidence="2" type="ORF">E3N88_34105</name>
</gene>
<protein>
    <submittedName>
        <fullName evidence="2">Uncharacterized protein</fullName>
    </submittedName>
</protein>
<proteinExistence type="predicted"/>
<feature type="compositionally biased region" description="Polar residues" evidence="1">
    <location>
        <begin position="42"/>
        <end position="52"/>
    </location>
</feature>
<dbReference type="AlphaFoldDB" id="A0A5N6MDA6"/>
<evidence type="ECO:0000313" key="2">
    <source>
        <dbReference type="EMBL" id="KAD3338584.1"/>
    </source>
</evidence>
<evidence type="ECO:0000313" key="3">
    <source>
        <dbReference type="Proteomes" id="UP000326396"/>
    </source>
</evidence>
<keyword evidence="3" id="KW-1185">Reference proteome</keyword>
<accession>A0A5N6MDA6</accession>
<dbReference type="EMBL" id="SZYD01000016">
    <property type="protein sequence ID" value="KAD3338584.1"/>
    <property type="molecule type" value="Genomic_DNA"/>
</dbReference>
<comment type="caution">
    <text evidence="2">The sequence shown here is derived from an EMBL/GenBank/DDBJ whole genome shotgun (WGS) entry which is preliminary data.</text>
</comment>
<dbReference type="Proteomes" id="UP000326396">
    <property type="component" value="Linkage Group LG6"/>
</dbReference>
<name>A0A5N6MDA6_9ASTR</name>
<feature type="region of interest" description="Disordered" evidence="1">
    <location>
        <begin position="34"/>
        <end position="64"/>
    </location>
</feature>
<sequence>MGKVFMARVWPRQGPAKAGFAWLPGKVCMAKFWPRPGPPKAGSNQGRVQPRQSPAKAKFSQGRSAKARLVKARFIGPGVRLDMGAARVWPACHGLWLPDGSVMMQVRPAKAPRSRDFVKKRKSYAREKMGVDVGDENGG</sequence>